<accession>A0ABZ0WJ96</accession>
<keyword evidence="2" id="KW-1185">Reference proteome</keyword>
<gene>
    <name evidence="1" type="ORF">U0042_25900</name>
</gene>
<protein>
    <submittedName>
        <fullName evidence="1">Uncharacterized protein</fullName>
    </submittedName>
</protein>
<evidence type="ECO:0000313" key="2">
    <source>
        <dbReference type="Proteomes" id="UP001325479"/>
    </source>
</evidence>
<proteinExistence type="predicted"/>
<dbReference type="Proteomes" id="UP001325479">
    <property type="component" value="Chromosome"/>
</dbReference>
<reference evidence="1 2" key="1">
    <citation type="submission" date="2023-12" db="EMBL/GenBank/DDBJ databases">
        <title>Genome sequencing and assembly of bacterial species from a model synthetic community.</title>
        <authorList>
            <person name="Hogle S.L."/>
        </authorList>
    </citation>
    <scope>NUCLEOTIDE SEQUENCE [LARGE SCALE GENOMIC DNA]</scope>
    <source>
        <strain evidence="1 2">HAMBI 2494</strain>
    </source>
</reference>
<sequence>MTNVAELIETTFALTSPCHLGTARCVAADMQRVLERAIACLRELPDTETVSGLAAKTLGKTMEELLGNVGKTGRSLSQLLANAEREIQMLQAAFIEFSA</sequence>
<organism evidence="1 2">
    <name type="scientific">Paraburkholderia kururiensis</name>
    <dbReference type="NCBI Taxonomy" id="984307"/>
    <lineage>
        <taxon>Bacteria</taxon>
        <taxon>Pseudomonadati</taxon>
        <taxon>Pseudomonadota</taxon>
        <taxon>Betaproteobacteria</taxon>
        <taxon>Burkholderiales</taxon>
        <taxon>Burkholderiaceae</taxon>
        <taxon>Paraburkholderia</taxon>
    </lineage>
</organism>
<name>A0ABZ0WJ96_9BURK</name>
<dbReference type="EMBL" id="CP139965">
    <property type="protein sequence ID" value="WQD77443.1"/>
    <property type="molecule type" value="Genomic_DNA"/>
</dbReference>
<dbReference type="RefSeq" id="WP_157977890.1">
    <property type="nucleotide sequence ID" value="NZ_CP139965.1"/>
</dbReference>
<evidence type="ECO:0000313" key="1">
    <source>
        <dbReference type="EMBL" id="WQD77443.1"/>
    </source>
</evidence>